<dbReference type="InterPro" id="IPR002347">
    <property type="entry name" value="SDR_fam"/>
</dbReference>
<dbReference type="InterPro" id="IPR036291">
    <property type="entry name" value="NAD(P)-bd_dom_sf"/>
</dbReference>
<organism evidence="3">
    <name type="scientific">Chrysotila carterae</name>
    <name type="common">Marine alga</name>
    <name type="synonym">Syracosphaera carterae</name>
    <dbReference type="NCBI Taxonomy" id="13221"/>
    <lineage>
        <taxon>Eukaryota</taxon>
        <taxon>Haptista</taxon>
        <taxon>Haptophyta</taxon>
        <taxon>Prymnesiophyceae</taxon>
        <taxon>Isochrysidales</taxon>
        <taxon>Isochrysidaceae</taxon>
        <taxon>Chrysotila</taxon>
    </lineage>
</organism>
<evidence type="ECO:0000313" key="3">
    <source>
        <dbReference type="EMBL" id="CAE0751534.1"/>
    </source>
</evidence>
<dbReference type="SUPFAM" id="SSF51735">
    <property type="entry name" value="NAD(P)-binding Rossmann-fold domains"/>
    <property type="match status" value="1"/>
</dbReference>
<dbReference type="Pfam" id="PF00106">
    <property type="entry name" value="adh_short"/>
    <property type="match status" value="1"/>
</dbReference>
<keyword evidence="2" id="KW-0560">Oxidoreductase</keyword>
<dbReference type="PRINTS" id="PR00081">
    <property type="entry name" value="GDHRDH"/>
</dbReference>
<dbReference type="FunFam" id="3.40.50.720:FF:000047">
    <property type="entry name" value="NADP-dependent L-serine/L-allo-threonine dehydrogenase"/>
    <property type="match status" value="1"/>
</dbReference>
<evidence type="ECO:0000256" key="1">
    <source>
        <dbReference type="ARBA" id="ARBA00006484"/>
    </source>
</evidence>
<dbReference type="PANTHER" id="PTHR42901">
    <property type="entry name" value="ALCOHOL DEHYDROGENASE"/>
    <property type="match status" value="1"/>
</dbReference>
<accession>A0A7S4B2B3</accession>
<dbReference type="PROSITE" id="PS00061">
    <property type="entry name" value="ADH_SHORT"/>
    <property type="match status" value="1"/>
</dbReference>
<dbReference type="InterPro" id="IPR020904">
    <property type="entry name" value="Sc_DH/Rdtase_CS"/>
</dbReference>
<name>A0A7S4B2B3_CHRCT</name>
<dbReference type="Gene3D" id="3.40.50.720">
    <property type="entry name" value="NAD(P)-binding Rossmann-like Domain"/>
    <property type="match status" value="1"/>
</dbReference>
<reference evidence="3" key="1">
    <citation type="submission" date="2021-01" db="EMBL/GenBank/DDBJ databases">
        <authorList>
            <person name="Corre E."/>
            <person name="Pelletier E."/>
            <person name="Niang G."/>
            <person name="Scheremetjew M."/>
            <person name="Finn R."/>
            <person name="Kale V."/>
            <person name="Holt S."/>
            <person name="Cochrane G."/>
            <person name="Meng A."/>
            <person name="Brown T."/>
            <person name="Cohen L."/>
        </authorList>
    </citation>
    <scope>NUCLEOTIDE SEQUENCE</scope>
    <source>
        <strain evidence="3">CCMP645</strain>
    </source>
</reference>
<dbReference type="GO" id="GO:0016616">
    <property type="term" value="F:oxidoreductase activity, acting on the CH-OH group of donors, NAD or NADP as acceptor"/>
    <property type="evidence" value="ECO:0007669"/>
    <property type="project" value="UniProtKB-ARBA"/>
</dbReference>
<evidence type="ECO:0000256" key="2">
    <source>
        <dbReference type="ARBA" id="ARBA00023002"/>
    </source>
</evidence>
<dbReference type="EMBL" id="HBIZ01007172">
    <property type="protein sequence ID" value="CAE0751534.1"/>
    <property type="molecule type" value="Transcribed_RNA"/>
</dbReference>
<proteinExistence type="inferred from homology"/>
<dbReference type="PANTHER" id="PTHR42901:SF1">
    <property type="entry name" value="ALCOHOL DEHYDROGENASE"/>
    <property type="match status" value="1"/>
</dbReference>
<sequence>MLKSKLCAVMRQWIPRVGTASSAFAPGSVARFSANALATKQHCDMRLEATRATSGKSTANAAAVCSSMRSGIAAAIALTCGFGMSIACCDAAVSTASDDNPVRQHAYDELFEAQYGNKVAGQTALITGASAGIGKATACAFAAAGINLVLVARREDKLLEIKAEVERRGLPVSVTCIAGDCCADAVYDKLRELKLIDKIDIVVANAGCALGKDAIENANVDDWRGMMDVNCMGTFRMIREVLPSMVARKAGTIIATGSIAGIEPYEGGSVYCASKFATHAFMKALRYETYAHGIRVAVVAPGAVGEGTEFSKVRFKGDADKVVKTYDRMKELKATDVAAQMLWVVKQPAHVCLDMVLMLPTCQAGSTRIHRS</sequence>
<comment type="similarity">
    <text evidence="1">Belongs to the short-chain dehydrogenases/reductases (SDR) family.</text>
</comment>
<gene>
    <name evidence="3" type="ORF">PCAR00345_LOCUS4119</name>
</gene>
<protein>
    <submittedName>
        <fullName evidence="3">Uncharacterized protein</fullName>
    </submittedName>
</protein>
<dbReference type="AlphaFoldDB" id="A0A7S4B2B3"/>